<dbReference type="InterPro" id="IPR028339">
    <property type="entry name" value="SLC19A1"/>
</dbReference>
<dbReference type="PIRSF" id="PIRSF500793">
    <property type="entry name" value="Folate_transporter_1"/>
    <property type="match status" value="1"/>
</dbReference>
<name>A0A6B0QYD4_9CETA</name>
<evidence type="ECO:0000256" key="7">
    <source>
        <dbReference type="PIRNR" id="PIRNR028739"/>
    </source>
</evidence>
<evidence type="ECO:0000256" key="2">
    <source>
        <dbReference type="ARBA" id="ARBA00005773"/>
    </source>
</evidence>
<evidence type="ECO:0000256" key="3">
    <source>
        <dbReference type="ARBA" id="ARBA00022448"/>
    </source>
</evidence>
<dbReference type="Proteomes" id="UP000322234">
    <property type="component" value="Unassembled WGS sequence"/>
</dbReference>
<dbReference type="GO" id="GO:0005542">
    <property type="term" value="F:folic acid binding"/>
    <property type="evidence" value="ECO:0007669"/>
    <property type="project" value="UniProtKB-UniRule"/>
</dbReference>
<feature type="transmembrane region" description="Helical" evidence="9">
    <location>
        <begin position="596"/>
        <end position="618"/>
    </location>
</feature>
<keyword evidence="7" id="KW-0290">Folate-binding</keyword>
<protein>
    <recommendedName>
        <fullName evidence="7">Reduced folate transporter</fullName>
    </recommendedName>
    <alternativeName>
        <fullName evidence="7">Solute carrier family 19 member 1</fullName>
    </alternativeName>
</protein>
<feature type="transmembrane region" description="Helical" evidence="9">
    <location>
        <begin position="756"/>
        <end position="778"/>
    </location>
</feature>
<comment type="caution">
    <text evidence="10">The sequence shown here is derived from an EMBL/GenBank/DDBJ whole genome shotgun (WGS) entry which is preliminary data.</text>
</comment>
<keyword evidence="3 7" id="KW-0813">Transport</keyword>
<feature type="transmembrane region" description="Helical" evidence="9">
    <location>
        <begin position="447"/>
        <end position="469"/>
    </location>
</feature>
<dbReference type="FunFam" id="1.20.1250.20:FF:000225">
    <property type="entry name" value="Solute carrier family 19 member 1"/>
    <property type="match status" value="1"/>
</dbReference>
<dbReference type="NCBIfam" id="TIGR00806">
    <property type="entry name" value="rfc"/>
    <property type="match status" value="1"/>
</dbReference>
<dbReference type="GO" id="GO:0008518">
    <property type="term" value="F:folate:monoatomic anion antiporter activity"/>
    <property type="evidence" value="ECO:0007669"/>
    <property type="project" value="UniProtKB-UniRule"/>
</dbReference>
<proteinExistence type="inferred from homology"/>
<keyword evidence="6 7" id="KW-0472">Membrane</keyword>
<dbReference type="GO" id="GO:0016323">
    <property type="term" value="C:basolateral plasma membrane"/>
    <property type="evidence" value="ECO:0007669"/>
    <property type="project" value="UniProtKB-SubCell"/>
</dbReference>
<dbReference type="SUPFAM" id="SSF103473">
    <property type="entry name" value="MFS general substrate transporter"/>
    <property type="match status" value="1"/>
</dbReference>
<evidence type="ECO:0000256" key="8">
    <source>
        <dbReference type="SAM" id="MobiDB-lite"/>
    </source>
</evidence>
<dbReference type="Gene3D" id="1.20.1250.20">
    <property type="entry name" value="MFS general substrate transporter like domains"/>
    <property type="match status" value="1"/>
</dbReference>
<dbReference type="AlphaFoldDB" id="A0A6B0QYD4"/>
<evidence type="ECO:0000256" key="1">
    <source>
        <dbReference type="ARBA" id="ARBA00004141"/>
    </source>
</evidence>
<dbReference type="PANTHER" id="PTHR10686">
    <property type="entry name" value="FOLATE TRANSPORTER"/>
    <property type="match status" value="1"/>
</dbReference>
<feature type="transmembrane region" description="Helical" evidence="9">
    <location>
        <begin position="481"/>
        <end position="501"/>
    </location>
</feature>
<feature type="transmembrane region" description="Helical" evidence="9">
    <location>
        <begin position="394"/>
        <end position="413"/>
    </location>
</feature>
<feature type="transmembrane region" description="Helical" evidence="9">
    <location>
        <begin position="659"/>
        <end position="680"/>
    </location>
</feature>
<comment type="function">
    <text evidence="7">Transporter that mediates the import of reduced folates.</text>
</comment>
<keyword evidence="7" id="KW-0050">Antiport</keyword>
<sequence>MSVIQLEKKNMHRCFRAKRKDLSRGKHLQLPPCHIQANMDSNNLHQPKPTSSEVTGRSFLDMQLAHEGDTCVHSPGPDGVDQVVCDVIQRVRGVSKGQVGSEKVQMTPGRKEDPESLTDTMSPTPTFNSTSSKILWTHGHNTGRTSDTSKFQETECPTLMDLNMNLLINTDSCDRTVQSRYDQVSRPIAANICLCSSAHVSLTVGVAALIMSKKLLVPVFTPTSTPTGPVVGGHVCQPCPFPMVTALCKQPPPSLSQILSREAASEQGGAGLRLCLCRLEQKFVQRQVNGKETHQPVGCSPEERGAGAMSRPFPGSMALSVPEVEKQMPAEPQPGHEQQSWWCLVFFLCFYGFMAQMRPGESFITPYLLGPDKNFTQTQARWARMRVTNEITPVLSYSYLAVLVPIFLLTDYLCYKPVLLLQGLSYVSVWLLLLFGSTVLHMQFMEFFFSITMAARIAYSSYIFSLVPPARYQRMASYSRASVLLGVFTSSVLGQLLVTVGRVAFSTLNYISLAFLTFSLVLALFLKRPKRSLFFNRGVPGPAGAAPSELDQMNPGQAKAAGAKPGWLPAAWRDSTFVRMPGELGRAVRLPQLRLWSLWWVFNSAGYYLIVYYVHILWNVVHPTTDTTRVYNGAADAASTLLGALTSFAAGFVKIRWALWARLVIAVVTVLQAGLVFLMYKTDDIWLCYAAFVLFRGSYQFLVPIATFQIAASLSQELRALVFGINTFLATVLKTVITLIVSDKRGLGLPVHSQFLVYFVYFLVLFAAYFLAAVLVGLRHFQQSRHQPLPAAQELMSPMQEKATQDGAQLPALEDGVFAVGELSPQSEAKA</sequence>
<organism evidence="10 11">
    <name type="scientific">Bos mutus</name>
    <name type="common">wild yak</name>
    <dbReference type="NCBI Taxonomy" id="72004"/>
    <lineage>
        <taxon>Eukaryota</taxon>
        <taxon>Metazoa</taxon>
        <taxon>Chordata</taxon>
        <taxon>Craniata</taxon>
        <taxon>Vertebrata</taxon>
        <taxon>Euteleostomi</taxon>
        <taxon>Mammalia</taxon>
        <taxon>Eutheria</taxon>
        <taxon>Laurasiatheria</taxon>
        <taxon>Artiodactyla</taxon>
        <taxon>Ruminantia</taxon>
        <taxon>Pecora</taxon>
        <taxon>Bovidae</taxon>
        <taxon>Bovinae</taxon>
        <taxon>Bos</taxon>
    </lineage>
</organism>
<feature type="transmembrane region" description="Helical" evidence="9">
    <location>
        <begin position="420"/>
        <end position="441"/>
    </location>
</feature>
<dbReference type="GO" id="GO:1904447">
    <property type="term" value="P:folate import across plasma membrane"/>
    <property type="evidence" value="ECO:0007669"/>
    <property type="project" value="UniProtKB-UniRule"/>
</dbReference>
<feature type="transmembrane region" description="Helical" evidence="9">
    <location>
        <begin position="686"/>
        <end position="708"/>
    </location>
</feature>
<dbReference type="CDD" id="cd06174">
    <property type="entry name" value="MFS"/>
    <property type="match status" value="1"/>
</dbReference>
<dbReference type="PIRSF" id="PIRSF028739">
    <property type="entry name" value="Folate_carrier"/>
    <property type="match status" value="1"/>
</dbReference>
<keyword evidence="5 9" id="KW-1133">Transmembrane helix</keyword>
<dbReference type="InterPro" id="IPR002666">
    <property type="entry name" value="Folate_carrier"/>
</dbReference>
<evidence type="ECO:0000256" key="9">
    <source>
        <dbReference type="SAM" id="Phobius"/>
    </source>
</evidence>
<keyword evidence="4 9" id="KW-0812">Transmembrane</keyword>
<feature type="transmembrane region" description="Helical" evidence="9">
    <location>
        <begin position="630"/>
        <end position="652"/>
    </location>
</feature>
<gene>
    <name evidence="10" type="ORF">E5288_WYG010850</name>
</gene>
<dbReference type="GO" id="GO:0015350">
    <property type="term" value="F:methotrexate transmembrane transporter activity"/>
    <property type="evidence" value="ECO:0007669"/>
    <property type="project" value="UniProtKB-UniRule"/>
</dbReference>
<accession>A0A6B0QYD4</accession>
<dbReference type="Pfam" id="PF01770">
    <property type="entry name" value="Folate_carrier"/>
    <property type="match status" value="1"/>
</dbReference>
<dbReference type="InterPro" id="IPR036259">
    <property type="entry name" value="MFS_trans_sf"/>
</dbReference>
<keyword evidence="7" id="KW-1003">Cell membrane</keyword>
<dbReference type="PANTHER" id="PTHR10686:SF12">
    <property type="entry name" value="REDUCED FOLATE TRANSPORTER"/>
    <property type="match status" value="1"/>
</dbReference>
<evidence type="ECO:0000256" key="6">
    <source>
        <dbReference type="ARBA" id="ARBA00023136"/>
    </source>
</evidence>
<evidence type="ECO:0000256" key="5">
    <source>
        <dbReference type="ARBA" id="ARBA00022989"/>
    </source>
</evidence>
<feature type="compositionally biased region" description="Polar residues" evidence="8">
    <location>
        <begin position="117"/>
        <end position="132"/>
    </location>
</feature>
<evidence type="ECO:0000256" key="4">
    <source>
        <dbReference type="ARBA" id="ARBA00022692"/>
    </source>
</evidence>
<dbReference type="EMBL" id="VBQZ03000012">
    <property type="protein sequence ID" value="MXQ82230.1"/>
    <property type="molecule type" value="Genomic_DNA"/>
</dbReference>
<feature type="transmembrane region" description="Helical" evidence="9">
    <location>
        <begin position="507"/>
        <end position="526"/>
    </location>
</feature>
<reference evidence="10" key="1">
    <citation type="submission" date="2019-10" db="EMBL/GenBank/DDBJ databases">
        <title>The sequence and de novo assembly of the wild yak genome.</title>
        <authorList>
            <person name="Liu Y."/>
        </authorList>
    </citation>
    <scope>NUCLEOTIDE SEQUENCE [LARGE SCALE GENOMIC DNA]</scope>
    <source>
        <strain evidence="10">WY2019</strain>
    </source>
</reference>
<dbReference type="GO" id="GO:0016324">
    <property type="term" value="C:apical plasma membrane"/>
    <property type="evidence" value="ECO:0007669"/>
    <property type="project" value="UniProtKB-SubCell"/>
</dbReference>
<comment type="subcellular location">
    <subcellularLocation>
        <location evidence="7">Cell membrane</location>
        <topology evidence="7">Multi-pass membrane protein</topology>
    </subcellularLocation>
    <subcellularLocation>
        <location evidence="7">Apical cell membrane</location>
    </subcellularLocation>
    <subcellularLocation>
        <location evidence="7">Basolateral cell membrane</location>
    </subcellularLocation>
    <subcellularLocation>
        <location evidence="1">Membrane</location>
        <topology evidence="1">Multi-pass membrane protein</topology>
    </subcellularLocation>
</comment>
<keyword evidence="11" id="KW-1185">Reference proteome</keyword>
<evidence type="ECO:0000313" key="10">
    <source>
        <dbReference type="EMBL" id="MXQ82230.1"/>
    </source>
</evidence>
<comment type="similarity">
    <text evidence="2 7">Belongs to the reduced folate carrier (RFC) transporter (TC 2.A.48) family.</text>
</comment>
<feature type="transmembrane region" description="Helical" evidence="9">
    <location>
        <begin position="720"/>
        <end position="741"/>
    </location>
</feature>
<evidence type="ECO:0000313" key="11">
    <source>
        <dbReference type="Proteomes" id="UP000322234"/>
    </source>
</evidence>
<feature type="region of interest" description="Disordered" evidence="8">
    <location>
        <begin position="96"/>
        <end position="132"/>
    </location>
</feature>